<dbReference type="PANTHER" id="PTHR24418">
    <property type="entry name" value="TYROSINE-PROTEIN KINASE"/>
    <property type="match status" value="1"/>
</dbReference>
<protein>
    <recommendedName>
        <fullName evidence="3">Protein kinase domain-containing protein</fullName>
    </recommendedName>
</protein>
<dbReference type="InterPro" id="IPR050198">
    <property type="entry name" value="Non-receptor_tyrosine_kinases"/>
</dbReference>
<dbReference type="Proteomes" id="UP000230423">
    <property type="component" value="Unassembled WGS sequence"/>
</dbReference>
<dbReference type="InterPro" id="IPR008266">
    <property type="entry name" value="Tyr_kinase_AS"/>
</dbReference>
<dbReference type="SUPFAM" id="SSF56112">
    <property type="entry name" value="Protein kinase-like (PK-like)"/>
    <property type="match status" value="1"/>
</dbReference>
<dbReference type="GO" id="GO:0004672">
    <property type="term" value="F:protein kinase activity"/>
    <property type="evidence" value="ECO:0007669"/>
    <property type="project" value="InterPro"/>
</dbReference>
<gene>
    <name evidence="4" type="ORF">TELCIR_21008</name>
</gene>
<dbReference type="InterPro" id="IPR001245">
    <property type="entry name" value="Ser-Thr/Tyr_kinase_cat_dom"/>
</dbReference>
<dbReference type="AlphaFoldDB" id="A0A2G9TI08"/>
<sequence length="82" mass="8860">GALNTFLKENANKVEVKDKLDMCLGAALGVEYLHNNQCMHRDLAARNCLITHDRIVVKLLQSCGATSTATVASQMSEVKVAS</sequence>
<keyword evidence="1" id="KW-0547">Nucleotide-binding</keyword>
<dbReference type="InterPro" id="IPR011009">
    <property type="entry name" value="Kinase-like_dom_sf"/>
</dbReference>
<dbReference type="PROSITE" id="PS00109">
    <property type="entry name" value="PROTEIN_KINASE_TYR"/>
    <property type="match status" value="1"/>
</dbReference>
<dbReference type="InterPro" id="IPR000719">
    <property type="entry name" value="Prot_kinase_dom"/>
</dbReference>
<dbReference type="OrthoDB" id="4062651at2759"/>
<evidence type="ECO:0000313" key="5">
    <source>
        <dbReference type="Proteomes" id="UP000230423"/>
    </source>
</evidence>
<reference evidence="4 5" key="1">
    <citation type="submission" date="2015-09" db="EMBL/GenBank/DDBJ databases">
        <title>Draft genome of the parasitic nematode Teladorsagia circumcincta isolate WARC Sus (inbred).</title>
        <authorList>
            <person name="Mitreva M."/>
        </authorList>
    </citation>
    <scope>NUCLEOTIDE SEQUENCE [LARGE SCALE GENOMIC DNA]</scope>
    <source>
        <strain evidence="4 5">S</strain>
    </source>
</reference>
<dbReference type="Pfam" id="PF07714">
    <property type="entry name" value="PK_Tyr_Ser-Thr"/>
    <property type="match status" value="1"/>
</dbReference>
<accession>A0A2G9TI08</accession>
<evidence type="ECO:0000259" key="3">
    <source>
        <dbReference type="PROSITE" id="PS50011"/>
    </source>
</evidence>
<dbReference type="Gene3D" id="1.10.510.10">
    <property type="entry name" value="Transferase(Phosphotransferase) domain 1"/>
    <property type="match status" value="1"/>
</dbReference>
<feature type="domain" description="Protein kinase" evidence="3">
    <location>
        <begin position="1"/>
        <end position="82"/>
    </location>
</feature>
<dbReference type="GO" id="GO:0005524">
    <property type="term" value="F:ATP binding"/>
    <property type="evidence" value="ECO:0007669"/>
    <property type="project" value="UniProtKB-KW"/>
</dbReference>
<proteinExistence type="predicted"/>
<name>A0A2G9TI08_TELCI</name>
<dbReference type="PROSITE" id="PS50011">
    <property type="entry name" value="PROTEIN_KINASE_DOM"/>
    <property type="match status" value="1"/>
</dbReference>
<evidence type="ECO:0000313" key="4">
    <source>
        <dbReference type="EMBL" id="PIO57575.1"/>
    </source>
</evidence>
<keyword evidence="2" id="KW-0067">ATP-binding</keyword>
<feature type="non-terminal residue" evidence="4">
    <location>
        <position position="1"/>
    </location>
</feature>
<evidence type="ECO:0000256" key="2">
    <source>
        <dbReference type="ARBA" id="ARBA00022840"/>
    </source>
</evidence>
<keyword evidence="5" id="KW-1185">Reference proteome</keyword>
<evidence type="ECO:0000256" key="1">
    <source>
        <dbReference type="ARBA" id="ARBA00022741"/>
    </source>
</evidence>
<dbReference type="EMBL" id="KZ364778">
    <property type="protein sequence ID" value="PIO57575.1"/>
    <property type="molecule type" value="Genomic_DNA"/>
</dbReference>
<organism evidence="4 5">
    <name type="scientific">Teladorsagia circumcincta</name>
    <name type="common">Brown stomach worm</name>
    <name type="synonym">Ostertagia circumcincta</name>
    <dbReference type="NCBI Taxonomy" id="45464"/>
    <lineage>
        <taxon>Eukaryota</taxon>
        <taxon>Metazoa</taxon>
        <taxon>Ecdysozoa</taxon>
        <taxon>Nematoda</taxon>
        <taxon>Chromadorea</taxon>
        <taxon>Rhabditida</taxon>
        <taxon>Rhabditina</taxon>
        <taxon>Rhabditomorpha</taxon>
        <taxon>Strongyloidea</taxon>
        <taxon>Trichostrongylidae</taxon>
        <taxon>Teladorsagia</taxon>
    </lineage>
</organism>